<proteinExistence type="inferred from homology"/>
<dbReference type="AlphaFoldDB" id="A0A136J493"/>
<comment type="function">
    <text evidence="1 9">Required for assembly of cytochrome c oxidase (complex IV).</text>
</comment>
<name>A0A136J493_9PEZI</name>
<organism evidence="12 13">
    <name type="scientific">Microdochium bolleyi</name>
    <dbReference type="NCBI Taxonomy" id="196109"/>
    <lineage>
        <taxon>Eukaryota</taxon>
        <taxon>Fungi</taxon>
        <taxon>Dikarya</taxon>
        <taxon>Ascomycota</taxon>
        <taxon>Pezizomycotina</taxon>
        <taxon>Sordariomycetes</taxon>
        <taxon>Xylariomycetidae</taxon>
        <taxon>Xylariales</taxon>
        <taxon>Microdochiaceae</taxon>
        <taxon>Microdochium</taxon>
    </lineage>
</organism>
<comment type="subcellular location">
    <subcellularLocation>
        <location evidence="2">Mitochondrion membrane</location>
        <topology evidence="2">Single-pass membrane protein</topology>
    </subcellularLocation>
</comment>
<evidence type="ECO:0000259" key="11">
    <source>
        <dbReference type="Pfam" id="PF09813"/>
    </source>
</evidence>
<feature type="signal peptide" evidence="10">
    <location>
        <begin position="1"/>
        <end position="21"/>
    </location>
</feature>
<dbReference type="InParanoid" id="A0A136J493"/>
<reference evidence="13" key="1">
    <citation type="submission" date="2016-02" db="EMBL/GenBank/DDBJ databases">
        <title>Draft genome sequence of Microdochium bolleyi, a fungal endophyte of beachgrass.</title>
        <authorList>
            <consortium name="DOE Joint Genome Institute"/>
            <person name="David A.S."/>
            <person name="May G."/>
            <person name="Haridas S."/>
            <person name="Lim J."/>
            <person name="Wang M."/>
            <person name="Labutti K."/>
            <person name="Lipzen A."/>
            <person name="Barry K."/>
            <person name="Grigoriev I.V."/>
        </authorList>
    </citation>
    <scope>NUCLEOTIDE SEQUENCE [LARGE SCALE GENOMIC DNA]</scope>
    <source>
        <strain evidence="13">J235TASD1</strain>
    </source>
</reference>
<keyword evidence="13" id="KW-1185">Reference proteome</keyword>
<dbReference type="InterPro" id="IPR041752">
    <property type="entry name" value="Coa3"/>
</dbReference>
<dbReference type="STRING" id="196109.A0A136J493"/>
<dbReference type="Pfam" id="PF09813">
    <property type="entry name" value="Coa3_cc"/>
    <property type="match status" value="1"/>
</dbReference>
<dbReference type="OrthoDB" id="10018333at2759"/>
<evidence type="ECO:0000256" key="6">
    <source>
        <dbReference type="ARBA" id="ARBA00022989"/>
    </source>
</evidence>
<dbReference type="PANTHER" id="PTHR15642">
    <property type="entry name" value="CYTOCHROME C OXIDASE ASSEMBLY FACTOR 3, MITOCHONDRIAL"/>
    <property type="match status" value="1"/>
</dbReference>
<feature type="domain" description="Cytochrome c oxidase assembly factor 3 mitochondrial coiled-coil" evidence="11">
    <location>
        <begin position="49"/>
        <end position="89"/>
    </location>
</feature>
<evidence type="ECO:0000256" key="9">
    <source>
        <dbReference type="RuleBase" id="RU367056"/>
    </source>
</evidence>
<keyword evidence="10" id="KW-0732">Signal</keyword>
<keyword evidence="7 9" id="KW-0496">Mitochondrion</keyword>
<evidence type="ECO:0000256" key="8">
    <source>
        <dbReference type="ARBA" id="ARBA00023136"/>
    </source>
</evidence>
<evidence type="ECO:0000313" key="12">
    <source>
        <dbReference type="EMBL" id="KXJ92021.1"/>
    </source>
</evidence>
<evidence type="ECO:0000256" key="7">
    <source>
        <dbReference type="ARBA" id="ARBA00023128"/>
    </source>
</evidence>
<dbReference type="FunCoup" id="A0A136J493">
    <property type="interactions" value="21"/>
</dbReference>
<evidence type="ECO:0000313" key="13">
    <source>
        <dbReference type="Proteomes" id="UP000070501"/>
    </source>
</evidence>
<keyword evidence="9" id="KW-0999">Mitochondrion inner membrane</keyword>
<comment type="similarity">
    <text evidence="3 9">Belongs to the COA3 family.</text>
</comment>
<evidence type="ECO:0000256" key="5">
    <source>
        <dbReference type="ARBA" id="ARBA00022692"/>
    </source>
</evidence>
<evidence type="ECO:0000256" key="4">
    <source>
        <dbReference type="ARBA" id="ARBA00011351"/>
    </source>
</evidence>
<accession>A0A136J493</accession>
<dbReference type="GO" id="GO:0005743">
    <property type="term" value="C:mitochondrial inner membrane"/>
    <property type="evidence" value="ECO:0007669"/>
    <property type="project" value="UniProtKB-UniRule"/>
</dbReference>
<dbReference type="EMBL" id="KQ964249">
    <property type="protein sequence ID" value="KXJ92021.1"/>
    <property type="molecule type" value="Genomic_DNA"/>
</dbReference>
<keyword evidence="5" id="KW-0812">Transmembrane</keyword>
<dbReference type="GO" id="GO:0033617">
    <property type="term" value="P:mitochondrial respiratory chain complex IV assembly"/>
    <property type="evidence" value="ECO:0007669"/>
    <property type="project" value="UniProtKB-UniRule"/>
</dbReference>
<protein>
    <recommendedName>
        <fullName evidence="9">Cytochrome c oxidase assembly factor 3</fullName>
    </recommendedName>
</protein>
<evidence type="ECO:0000256" key="3">
    <source>
        <dbReference type="ARBA" id="ARBA00007035"/>
    </source>
</evidence>
<keyword evidence="6" id="KW-1133">Transmembrane helix</keyword>
<dbReference type="InterPro" id="IPR018628">
    <property type="entry name" value="Coa3_CC"/>
</dbReference>
<evidence type="ECO:0000256" key="10">
    <source>
        <dbReference type="SAM" id="SignalP"/>
    </source>
</evidence>
<gene>
    <name evidence="12" type="ORF">Micbo1qcDRAFT_233357</name>
</gene>
<keyword evidence="8" id="KW-0472">Membrane</keyword>
<evidence type="ECO:0000256" key="1">
    <source>
        <dbReference type="ARBA" id="ARBA00003064"/>
    </source>
</evidence>
<dbReference type="Proteomes" id="UP000070501">
    <property type="component" value="Unassembled WGS sequence"/>
</dbReference>
<comment type="subunit">
    <text evidence="4 9">Component of 250-400 kDa complexes called cytochrome oxidase assembly intermediates or COA complexes.</text>
</comment>
<feature type="chain" id="PRO_5007293455" description="Cytochrome c oxidase assembly factor 3" evidence="10">
    <location>
        <begin position="22"/>
        <end position="106"/>
    </location>
</feature>
<evidence type="ECO:0000256" key="2">
    <source>
        <dbReference type="ARBA" id="ARBA00004304"/>
    </source>
</evidence>
<dbReference type="PANTHER" id="PTHR15642:SF3">
    <property type="entry name" value="CYTOCHROME C OXIDASE ASSEMBLY FACTOR 3 HOMOLOG, MITOCHONDRIAL"/>
    <property type="match status" value="1"/>
</dbReference>
<sequence length="106" mass="11366">MVLVAGFVVISSLAMVAGAKARSQNLEIQGGFGRQSSYYDSKLRQSPALIRARRPYLFKNVMVGVATAGLAASVYIYTLNAVGQDEFDDVKVPGTTTTTTTTQTKK</sequence>